<dbReference type="Pfam" id="PF02780">
    <property type="entry name" value="Transketolase_C"/>
    <property type="match status" value="1"/>
</dbReference>
<keyword evidence="3" id="KW-0786">Thiamine pyrophosphate</keyword>
<evidence type="ECO:0000313" key="6">
    <source>
        <dbReference type="Proteomes" id="UP001060414"/>
    </source>
</evidence>
<protein>
    <submittedName>
        <fullName evidence="5">Alpha-ketoacid dehydrogenase subunit beta</fullName>
    </submittedName>
</protein>
<dbReference type="EMBL" id="CP092109">
    <property type="protein sequence ID" value="UWZ80914.1"/>
    <property type="molecule type" value="Genomic_DNA"/>
</dbReference>
<keyword evidence="6" id="KW-1185">Reference proteome</keyword>
<dbReference type="PANTHER" id="PTHR43257:SF2">
    <property type="entry name" value="PYRUVATE DEHYDROGENASE E1 COMPONENT SUBUNIT BETA"/>
    <property type="match status" value="1"/>
</dbReference>
<proteinExistence type="predicted"/>
<feature type="domain" description="Transketolase-like pyrimidine-binding" evidence="4">
    <location>
        <begin position="4"/>
        <end position="179"/>
    </location>
</feature>
<keyword evidence="2" id="KW-0560">Oxidoreductase</keyword>
<sequence>MPLITCRDAINQALREEMERDPNVLIMGEDVALYEGSFKVTKGLLAKFGEKRVIDTPISEAGFTGMGCGAAMVGLRPIVELMTVNFGILALDQIMNNVAVIRYMFGGKVKVPLTIRSPGGAGNQLGAQHSHSIEAMLMHCPGLRVVVPSVPADAKGLLKSAIRSDDPVFFVEHEGLYGVKGEVPEGEYTIPLGVADVKRAGKDVTLICLSKMVYVCLDAAEKLAEEGIDAEVLDLRGLNPLDVPAIVDSVTKTGRALTVEECWLTGGWGGEIAAVIMEHAFDALAAPVLRVASADVPMPYNKALEQAAIPDVGRVMARVREVMKY</sequence>
<evidence type="ECO:0000259" key="4">
    <source>
        <dbReference type="SMART" id="SM00861"/>
    </source>
</evidence>
<dbReference type="SUPFAM" id="SSF52518">
    <property type="entry name" value="Thiamin diphosphate-binding fold (THDP-binding)"/>
    <property type="match status" value="1"/>
</dbReference>
<dbReference type="CDD" id="cd07036">
    <property type="entry name" value="TPP_PYR_E1-PDHc-beta_like"/>
    <property type="match status" value="1"/>
</dbReference>
<gene>
    <name evidence="5" type="ORF">L9S41_05790</name>
</gene>
<comment type="cofactor">
    <cofactor evidence="1">
        <name>thiamine diphosphate</name>
        <dbReference type="ChEBI" id="CHEBI:58937"/>
    </cofactor>
</comment>
<evidence type="ECO:0000256" key="3">
    <source>
        <dbReference type="ARBA" id="ARBA00023052"/>
    </source>
</evidence>
<evidence type="ECO:0000256" key="2">
    <source>
        <dbReference type="ARBA" id="ARBA00023002"/>
    </source>
</evidence>
<dbReference type="Gene3D" id="3.40.50.970">
    <property type="match status" value="1"/>
</dbReference>
<dbReference type="NCBIfam" id="NF006667">
    <property type="entry name" value="PRK09212.1"/>
    <property type="match status" value="1"/>
</dbReference>
<reference evidence="5" key="1">
    <citation type="journal article" date="2022" name="Environ. Microbiol.">
        <title>Geoalkalibacter halelectricus SAP #1 sp. nov. possessing extracellular electron transfer and mineral#reducing capabilities from a haloalkaline environment.</title>
        <authorList>
            <person name="Yadav S."/>
            <person name="Singh R."/>
            <person name="Sundharam S.S."/>
            <person name="Chaudhary S."/>
            <person name="Krishnamurthi S."/>
            <person name="Patil S.A."/>
        </authorList>
    </citation>
    <scope>NUCLEOTIDE SEQUENCE</scope>
    <source>
        <strain evidence="5">SAP-1</strain>
    </source>
</reference>
<evidence type="ECO:0000313" key="5">
    <source>
        <dbReference type="EMBL" id="UWZ80914.1"/>
    </source>
</evidence>
<dbReference type="Gene3D" id="3.40.50.920">
    <property type="match status" value="1"/>
</dbReference>
<dbReference type="SMART" id="SM00861">
    <property type="entry name" value="Transket_pyr"/>
    <property type="match status" value="1"/>
</dbReference>
<dbReference type="Pfam" id="PF02779">
    <property type="entry name" value="Transket_pyr"/>
    <property type="match status" value="1"/>
</dbReference>
<dbReference type="InterPro" id="IPR033248">
    <property type="entry name" value="Transketolase_C"/>
</dbReference>
<dbReference type="InterPro" id="IPR029061">
    <property type="entry name" value="THDP-binding"/>
</dbReference>
<dbReference type="PANTHER" id="PTHR43257">
    <property type="entry name" value="PYRUVATE DEHYDROGENASE E1 COMPONENT BETA SUBUNIT"/>
    <property type="match status" value="1"/>
</dbReference>
<accession>A0ABY5ZTC0</accession>
<organism evidence="5 6">
    <name type="scientific">Geoalkalibacter halelectricus</name>
    <dbReference type="NCBI Taxonomy" id="2847045"/>
    <lineage>
        <taxon>Bacteria</taxon>
        <taxon>Pseudomonadati</taxon>
        <taxon>Thermodesulfobacteriota</taxon>
        <taxon>Desulfuromonadia</taxon>
        <taxon>Desulfuromonadales</taxon>
        <taxon>Geoalkalibacteraceae</taxon>
        <taxon>Geoalkalibacter</taxon>
    </lineage>
</organism>
<dbReference type="InterPro" id="IPR005475">
    <property type="entry name" value="Transketolase-like_Pyr-bd"/>
</dbReference>
<dbReference type="InterPro" id="IPR009014">
    <property type="entry name" value="Transketo_C/PFOR_II"/>
</dbReference>
<dbReference type="SUPFAM" id="SSF52922">
    <property type="entry name" value="TK C-terminal domain-like"/>
    <property type="match status" value="1"/>
</dbReference>
<dbReference type="RefSeq" id="WP_260749280.1">
    <property type="nucleotide sequence ID" value="NZ_CP092109.1"/>
</dbReference>
<evidence type="ECO:0000256" key="1">
    <source>
        <dbReference type="ARBA" id="ARBA00001964"/>
    </source>
</evidence>
<dbReference type="Proteomes" id="UP001060414">
    <property type="component" value="Chromosome"/>
</dbReference>
<name>A0ABY5ZTC0_9BACT</name>